<evidence type="ECO:0000313" key="4">
    <source>
        <dbReference type="Proteomes" id="UP001521209"/>
    </source>
</evidence>
<dbReference type="Pfam" id="PF13561">
    <property type="entry name" value="adh_short_C2"/>
    <property type="match status" value="1"/>
</dbReference>
<evidence type="ECO:0000313" key="3">
    <source>
        <dbReference type="EMBL" id="MCF3945585.1"/>
    </source>
</evidence>
<reference evidence="3 4" key="1">
    <citation type="submission" date="2022-01" db="EMBL/GenBank/DDBJ databases">
        <authorList>
            <person name="Won M."/>
            <person name="Kim S.-J."/>
            <person name="Kwon S.-W."/>
        </authorList>
    </citation>
    <scope>NUCLEOTIDE SEQUENCE [LARGE SCALE GENOMIC DNA]</scope>
    <source>
        <strain evidence="3 4">KCTC 23505</strain>
    </source>
</reference>
<dbReference type="InterPro" id="IPR002347">
    <property type="entry name" value="SDR_fam"/>
</dbReference>
<keyword evidence="4" id="KW-1185">Reference proteome</keyword>
<protein>
    <submittedName>
        <fullName evidence="3">SDR family oxidoreductase</fullName>
    </submittedName>
</protein>
<dbReference type="Gene3D" id="3.40.50.720">
    <property type="entry name" value="NAD(P)-binding Rossmann-like Domain"/>
    <property type="match status" value="1"/>
</dbReference>
<dbReference type="NCBIfam" id="NF006597">
    <property type="entry name" value="PRK09134.1"/>
    <property type="match status" value="1"/>
</dbReference>
<evidence type="ECO:0000256" key="1">
    <source>
        <dbReference type="ARBA" id="ARBA00006484"/>
    </source>
</evidence>
<name>A0ABS9DS77_9PROT</name>
<dbReference type="PANTHER" id="PTHR43639:SF1">
    <property type="entry name" value="SHORT-CHAIN DEHYDROGENASE_REDUCTASE FAMILY PROTEIN"/>
    <property type="match status" value="1"/>
</dbReference>
<dbReference type="RefSeq" id="WP_235702824.1">
    <property type="nucleotide sequence ID" value="NZ_JAKGBZ010000003.1"/>
</dbReference>
<sequence>MSGAMEGAALITGGAKRIGAAIVRAVAATGRVVVIHYRTASVEAGALAAEIAAGGGVAHIIDADLADPHAAAGLIARAEALAGPVAVLVNNASHFVFDSAASVTADGIAAHMAPNLTAPVLLAREFAARCRERDGVIVNILDQKLANLNPDFFAYTLSKAALAAATEMLAMALAPRIRVCGVAPGLTMIGPKQSAARFAQGRATTPLRRGSEPEDIARAVRFILETPSVTGTTLLVDAGEHLMRRQRDVSFSGA</sequence>
<dbReference type="PRINTS" id="PR00080">
    <property type="entry name" value="SDRFAMILY"/>
</dbReference>
<dbReference type="SUPFAM" id="SSF51735">
    <property type="entry name" value="NAD(P)-binding Rossmann-fold domains"/>
    <property type="match status" value="1"/>
</dbReference>
<accession>A0ABS9DS77</accession>
<gene>
    <name evidence="3" type="ORF">L2A60_02655</name>
</gene>
<comment type="similarity">
    <text evidence="1">Belongs to the short-chain dehydrogenases/reductases (SDR) family.</text>
</comment>
<dbReference type="PRINTS" id="PR00081">
    <property type="entry name" value="GDHRDH"/>
</dbReference>
<proteinExistence type="inferred from homology"/>
<dbReference type="Proteomes" id="UP001521209">
    <property type="component" value="Unassembled WGS sequence"/>
</dbReference>
<dbReference type="EMBL" id="JAKGBZ010000003">
    <property type="protein sequence ID" value="MCF3945585.1"/>
    <property type="molecule type" value="Genomic_DNA"/>
</dbReference>
<dbReference type="InterPro" id="IPR036291">
    <property type="entry name" value="NAD(P)-bd_dom_sf"/>
</dbReference>
<comment type="caution">
    <text evidence="3">The sequence shown here is derived from an EMBL/GenBank/DDBJ whole genome shotgun (WGS) entry which is preliminary data.</text>
</comment>
<organism evidence="3 4">
    <name type="scientific">Acidiphilium iwatense</name>
    <dbReference type="NCBI Taxonomy" id="768198"/>
    <lineage>
        <taxon>Bacteria</taxon>
        <taxon>Pseudomonadati</taxon>
        <taxon>Pseudomonadota</taxon>
        <taxon>Alphaproteobacteria</taxon>
        <taxon>Acetobacterales</taxon>
        <taxon>Acidocellaceae</taxon>
        <taxon>Acidiphilium</taxon>
    </lineage>
</organism>
<keyword evidence="2" id="KW-0560">Oxidoreductase</keyword>
<dbReference type="PANTHER" id="PTHR43639">
    <property type="entry name" value="OXIDOREDUCTASE, SHORT-CHAIN DEHYDROGENASE/REDUCTASE FAMILY (AFU_ORTHOLOGUE AFUA_5G02870)"/>
    <property type="match status" value="1"/>
</dbReference>
<evidence type="ECO:0000256" key="2">
    <source>
        <dbReference type="ARBA" id="ARBA00023002"/>
    </source>
</evidence>